<keyword evidence="7" id="KW-1185">Reference proteome</keyword>
<reference evidence="6 7" key="1">
    <citation type="submission" date="2018-08" db="EMBL/GenBank/DDBJ databases">
        <title>Salinimonas sediminis sp. nov., a piezophilic bacterium isolated from a deep-sea sediment sample from the New Britain Trench.</title>
        <authorList>
            <person name="Cao J."/>
        </authorList>
    </citation>
    <scope>NUCLEOTIDE SEQUENCE [LARGE SCALE GENOMIC DNA]</scope>
    <source>
        <strain evidence="6 7">N102</strain>
    </source>
</reference>
<evidence type="ECO:0000256" key="2">
    <source>
        <dbReference type="ARBA" id="ARBA00023015"/>
    </source>
</evidence>
<protein>
    <submittedName>
        <fullName evidence="6">LysR family transcriptional regulator</fullName>
    </submittedName>
</protein>
<dbReference type="Gene3D" id="3.40.190.290">
    <property type="match status" value="1"/>
</dbReference>
<sequence>MNSLTFRLLEVFQEVVDGGSVTAASNALALSQPTVSLQLKKLSTIVGLPLLEHFNGKVHMTEAGEAVYRCAQEVLSSQATLRSQIQALQGMETGSLKLAAVTTAKYIAPPLLSAFCKAHPNIDVHFTVGNREQIAQRLKQNRDDIYIFSQPPEDPIVQAEPFLDNNLVVIAPGDYTGPDRCTLHDLVNEKFLLREHGSGTRKAVDEFCTRAGFTFRDPMIIESNEAIRLSVASGLGLAILSEHTLAQVSSNDIKILRVDGFPLSSSWHVVTRKNRPLSLAATAFAQSLLNKTPA</sequence>
<dbReference type="OrthoDB" id="9785745at2"/>
<dbReference type="Proteomes" id="UP000262073">
    <property type="component" value="Chromosome"/>
</dbReference>
<keyword evidence="3" id="KW-0238">DNA-binding</keyword>
<dbReference type="InterPro" id="IPR036390">
    <property type="entry name" value="WH_DNA-bd_sf"/>
</dbReference>
<name>A0A346NI97_9ALTE</name>
<evidence type="ECO:0000259" key="5">
    <source>
        <dbReference type="PROSITE" id="PS50931"/>
    </source>
</evidence>
<dbReference type="SUPFAM" id="SSF46785">
    <property type="entry name" value="Winged helix' DNA-binding domain"/>
    <property type="match status" value="1"/>
</dbReference>
<evidence type="ECO:0000313" key="6">
    <source>
        <dbReference type="EMBL" id="AXR05254.1"/>
    </source>
</evidence>
<dbReference type="KEGG" id="salm:D0Y50_02020"/>
<dbReference type="InterPro" id="IPR005119">
    <property type="entry name" value="LysR_subst-bd"/>
</dbReference>
<gene>
    <name evidence="6" type="ORF">D0Y50_02020</name>
</gene>
<dbReference type="GO" id="GO:0003700">
    <property type="term" value="F:DNA-binding transcription factor activity"/>
    <property type="evidence" value="ECO:0007669"/>
    <property type="project" value="InterPro"/>
</dbReference>
<evidence type="ECO:0000256" key="3">
    <source>
        <dbReference type="ARBA" id="ARBA00023125"/>
    </source>
</evidence>
<keyword evidence="2" id="KW-0805">Transcription regulation</keyword>
<evidence type="ECO:0000313" key="7">
    <source>
        <dbReference type="Proteomes" id="UP000262073"/>
    </source>
</evidence>
<dbReference type="PANTHER" id="PTHR30126:SF5">
    <property type="entry name" value="HTH-TYPE TRANSCRIPTIONAL ACTIVATOR CMPR"/>
    <property type="match status" value="1"/>
</dbReference>
<dbReference type="SUPFAM" id="SSF53850">
    <property type="entry name" value="Periplasmic binding protein-like II"/>
    <property type="match status" value="1"/>
</dbReference>
<dbReference type="InterPro" id="IPR036388">
    <property type="entry name" value="WH-like_DNA-bd_sf"/>
</dbReference>
<evidence type="ECO:0000256" key="4">
    <source>
        <dbReference type="ARBA" id="ARBA00023163"/>
    </source>
</evidence>
<dbReference type="PANTHER" id="PTHR30126">
    <property type="entry name" value="HTH-TYPE TRANSCRIPTIONAL REGULATOR"/>
    <property type="match status" value="1"/>
</dbReference>
<dbReference type="RefSeq" id="WP_108565632.1">
    <property type="nucleotide sequence ID" value="NZ_CP031769.1"/>
</dbReference>
<dbReference type="PROSITE" id="PS50931">
    <property type="entry name" value="HTH_LYSR"/>
    <property type="match status" value="1"/>
</dbReference>
<dbReference type="InterPro" id="IPR000847">
    <property type="entry name" value="LysR_HTH_N"/>
</dbReference>
<comment type="similarity">
    <text evidence="1">Belongs to the LysR transcriptional regulatory family.</text>
</comment>
<feature type="domain" description="HTH lysR-type" evidence="5">
    <location>
        <begin position="4"/>
        <end position="61"/>
    </location>
</feature>
<dbReference type="GO" id="GO:0000976">
    <property type="term" value="F:transcription cis-regulatory region binding"/>
    <property type="evidence" value="ECO:0007669"/>
    <property type="project" value="TreeGrafter"/>
</dbReference>
<dbReference type="Pfam" id="PF00126">
    <property type="entry name" value="HTH_1"/>
    <property type="match status" value="1"/>
</dbReference>
<dbReference type="EMBL" id="CP031769">
    <property type="protein sequence ID" value="AXR05254.1"/>
    <property type="molecule type" value="Genomic_DNA"/>
</dbReference>
<dbReference type="AlphaFoldDB" id="A0A346NI97"/>
<keyword evidence="4" id="KW-0804">Transcription</keyword>
<dbReference type="Gene3D" id="1.10.10.10">
    <property type="entry name" value="Winged helix-like DNA-binding domain superfamily/Winged helix DNA-binding domain"/>
    <property type="match status" value="1"/>
</dbReference>
<evidence type="ECO:0000256" key="1">
    <source>
        <dbReference type="ARBA" id="ARBA00009437"/>
    </source>
</evidence>
<dbReference type="Pfam" id="PF03466">
    <property type="entry name" value="LysR_substrate"/>
    <property type="match status" value="1"/>
</dbReference>
<accession>A0A346NI97</accession>
<organism evidence="6 7">
    <name type="scientific">Salinimonas sediminis</name>
    <dbReference type="NCBI Taxonomy" id="2303538"/>
    <lineage>
        <taxon>Bacteria</taxon>
        <taxon>Pseudomonadati</taxon>
        <taxon>Pseudomonadota</taxon>
        <taxon>Gammaproteobacteria</taxon>
        <taxon>Alteromonadales</taxon>
        <taxon>Alteromonadaceae</taxon>
        <taxon>Alteromonas/Salinimonas group</taxon>
        <taxon>Salinimonas</taxon>
    </lineage>
</organism>
<proteinExistence type="inferred from homology"/>